<dbReference type="SUPFAM" id="SSF48371">
    <property type="entry name" value="ARM repeat"/>
    <property type="match status" value="1"/>
</dbReference>
<keyword evidence="2" id="KW-1185">Reference proteome</keyword>
<dbReference type="STRING" id="4999.A0A1Y1UR28"/>
<dbReference type="Gene3D" id="1.25.10.10">
    <property type="entry name" value="Leucine-rich Repeat Variant"/>
    <property type="match status" value="2"/>
</dbReference>
<dbReference type="InterPro" id="IPR016024">
    <property type="entry name" value="ARM-type_fold"/>
</dbReference>
<evidence type="ECO:0000313" key="2">
    <source>
        <dbReference type="Proteomes" id="UP000193218"/>
    </source>
</evidence>
<comment type="caution">
    <text evidence="1">The sequence shown here is derived from an EMBL/GenBank/DDBJ whole genome shotgun (WGS) entry which is preliminary data.</text>
</comment>
<dbReference type="RefSeq" id="XP_021874190.1">
    <property type="nucleotide sequence ID" value="XM_022014239.1"/>
</dbReference>
<gene>
    <name evidence="1" type="ORF">BD324DRAFT_611076</name>
</gene>
<protein>
    <submittedName>
        <fullName evidence="1">Armadillo-type protein</fullName>
    </submittedName>
</protein>
<dbReference type="GeneID" id="33556047"/>
<evidence type="ECO:0000313" key="1">
    <source>
        <dbReference type="EMBL" id="ORX40511.1"/>
    </source>
</evidence>
<name>A0A1Y1UR28_9TREE</name>
<accession>A0A1Y1UR28</accession>
<dbReference type="OrthoDB" id="26149at2759"/>
<dbReference type="PANTHER" id="PTHR10957">
    <property type="entry name" value="RAP1 GTPASE-GDP DISSOCIATION STIMULATOR 1"/>
    <property type="match status" value="1"/>
</dbReference>
<proteinExistence type="predicted"/>
<reference evidence="1 2" key="1">
    <citation type="submission" date="2017-03" db="EMBL/GenBank/DDBJ databases">
        <title>Widespread Adenine N6-methylation of Active Genes in Fungi.</title>
        <authorList>
            <consortium name="DOE Joint Genome Institute"/>
            <person name="Mondo S.J."/>
            <person name="Dannebaum R.O."/>
            <person name="Kuo R.C."/>
            <person name="Louie K.B."/>
            <person name="Bewick A.J."/>
            <person name="Labutti K."/>
            <person name="Haridas S."/>
            <person name="Kuo A."/>
            <person name="Salamov A."/>
            <person name="Ahrendt S.R."/>
            <person name="Lau R."/>
            <person name="Bowen B.P."/>
            <person name="Lipzen A."/>
            <person name="Sullivan W."/>
            <person name="Andreopoulos W.B."/>
            <person name="Clum A."/>
            <person name="Lindquist E."/>
            <person name="Daum C."/>
            <person name="Northen T.R."/>
            <person name="Ramamoorthy G."/>
            <person name="Schmitz R.J."/>
            <person name="Gryganskyi A."/>
            <person name="Culley D."/>
            <person name="Magnuson J."/>
            <person name="James T.Y."/>
            <person name="O'Malley M.A."/>
            <person name="Stajich J.E."/>
            <person name="Spatafora J.W."/>
            <person name="Visel A."/>
            <person name="Grigoriev I.V."/>
        </authorList>
    </citation>
    <scope>NUCLEOTIDE SEQUENCE [LARGE SCALE GENOMIC DNA]</scope>
    <source>
        <strain evidence="1 2">NRRL Y-17943</strain>
    </source>
</reference>
<dbReference type="Proteomes" id="UP000193218">
    <property type="component" value="Unassembled WGS sequence"/>
</dbReference>
<dbReference type="GO" id="GO:0005085">
    <property type="term" value="F:guanyl-nucleotide exchange factor activity"/>
    <property type="evidence" value="ECO:0007669"/>
    <property type="project" value="InterPro"/>
</dbReference>
<dbReference type="InterPro" id="IPR011989">
    <property type="entry name" value="ARM-like"/>
</dbReference>
<sequence length="563" mass="61409">MSVSESLPERVREDIGTIKSSHYNDVNLLTALDRTANALRNAHYRLLVGEMAIASALTQILSRCVKDGETRHSAQVGRVVANLVADCDPNRDLMVGAGYISAVIEMLGSHPSLDCARPLVASLLNLTMNDHDAALNQLADWTAITSLLEIGHENADDMLAQWSADITTKVVEKHSEALAKSVDSAVWDVLLRPMHCFIPPFKDDLAESTIFILRAACEILELLPIYVLRYPPIDVLTNFVERGDVPKWDADGEEDPAKLLSDAKEATITALSEMASGLDEDNTLWEVMRAWLSLSDREDLTICALLCYGNYAQDNAKAESLVQGTNAIMEDVLSLLIATTPAKVQHALFGMLRNLSISPSNKKYIGDHAVIERVVSMRPWVDERDLVGSVQGGAIGLIKNLCRDNGANAKRFLGTDQTSLLALMTRTDDQALRFEATRIYVNVIRSLSQQGEVAKVNDQVIGYLSEMIRLGHQLPVLINEGIIALTLISTFTPAKASLVAAVLEDKKTGDGPDSALDVLRSLMQSSSEDTQGIRENCKVLAEQLTLLLSDNSAKPIISGLINA</sequence>
<dbReference type="InParanoid" id="A0A1Y1UR28"/>
<dbReference type="EMBL" id="NBSH01000001">
    <property type="protein sequence ID" value="ORX40511.1"/>
    <property type="molecule type" value="Genomic_DNA"/>
</dbReference>
<dbReference type="InterPro" id="IPR040144">
    <property type="entry name" value="RAP1GDS1"/>
</dbReference>
<dbReference type="AlphaFoldDB" id="A0A1Y1UR28"/>
<organism evidence="1 2">
    <name type="scientific">Kockovaella imperatae</name>
    <dbReference type="NCBI Taxonomy" id="4999"/>
    <lineage>
        <taxon>Eukaryota</taxon>
        <taxon>Fungi</taxon>
        <taxon>Dikarya</taxon>
        <taxon>Basidiomycota</taxon>
        <taxon>Agaricomycotina</taxon>
        <taxon>Tremellomycetes</taxon>
        <taxon>Tremellales</taxon>
        <taxon>Cuniculitremaceae</taxon>
        <taxon>Kockovaella</taxon>
    </lineage>
</organism>